<protein>
    <recommendedName>
        <fullName evidence="5">Enoyl-CoA hydratase</fullName>
    </recommendedName>
</protein>
<dbReference type="InterPro" id="IPR014748">
    <property type="entry name" value="Enoyl-CoA_hydra_C"/>
</dbReference>
<comment type="caution">
    <text evidence="3">The sequence shown here is derived from an EMBL/GenBank/DDBJ whole genome shotgun (WGS) entry which is preliminary data.</text>
</comment>
<evidence type="ECO:0000313" key="4">
    <source>
        <dbReference type="Proteomes" id="UP000231503"/>
    </source>
</evidence>
<evidence type="ECO:0000256" key="2">
    <source>
        <dbReference type="ARBA" id="ARBA00023239"/>
    </source>
</evidence>
<proteinExistence type="inferred from homology"/>
<dbReference type="InterPro" id="IPR029045">
    <property type="entry name" value="ClpP/crotonase-like_dom_sf"/>
</dbReference>
<dbReference type="EMBL" id="PFCO01000009">
    <property type="protein sequence ID" value="PIR69299.1"/>
    <property type="molecule type" value="Genomic_DNA"/>
</dbReference>
<dbReference type="Pfam" id="PF00378">
    <property type="entry name" value="ECH_1"/>
    <property type="match status" value="1"/>
</dbReference>
<dbReference type="GO" id="GO:0016829">
    <property type="term" value="F:lyase activity"/>
    <property type="evidence" value="ECO:0007669"/>
    <property type="project" value="UniProtKB-KW"/>
</dbReference>
<dbReference type="Gene3D" id="1.10.12.10">
    <property type="entry name" value="Lyase 2-enoyl-coa Hydratase, Chain A, domain 2"/>
    <property type="match status" value="1"/>
</dbReference>
<evidence type="ECO:0000313" key="3">
    <source>
        <dbReference type="EMBL" id="PIR69299.1"/>
    </source>
</evidence>
<dbReference type="SUPFAM" id="SSF52096">
    <property type="entry name" value="ClpP/crotonase"/>
    <property type="match status" value="1"/>
</dbReference>
<keyword evidence="2" id="KW-0456">Lyase</keyword>
<accession>A0A2H0TCL5</accession>
<dbReference type="AlphaFoldDB" id="A0A2H0TCL5"/>
<dbReference type="CDD" id="cd06558">
    <property type="entry name" value="crotonase-like"/>
    <property type="match status" value="1"/>
</dbReference>
<name>A0A2H0TCL5_9BACT</name>
<dbReference type="GO" id="GO:0006635">
    <property type="term" value="P:fatty acid beta-oxidation"/>
    <property type="evidence" value="ECO:0007669"/>
    <property type="project" value="TreeGrafter"/>
</dbReference>
<dbReference type="PANTHER" id="PTHR11941">
    <property type="entry name" value="ENOYL-COA HYDRATASE-RELATED"/>
    <property type="match status" value="1"/>
</dbReference>
<dbReference type="PANTHER" id="PTHR11941:SF54">
    <property type="entry name" value="ENOYL-COA HYDRATASE, MITOCHONDRIAL"/>
    <property type="match status" value="1"/>
</dbReference>
<reference evidence="4" key="1">
    <citation type="submission" date="2017-09" db="EMBL/GenBank/DDBJ databases">
        <title>Depth-based differentiation of microbial function through sediment-hosted aquifers and enrichment of novel symbionts in the deep terrestrial subsurface.</title>
        <authorList>
            <person name="Probst A.J."/>
            <person name="Ladd B."/>
            <person name="Jarett J.K."/>
            <person name="Geller-Mcgrath D.E."/>
            <person name="Sieber C.M.K."/>
            <person name="Emerson J.B."/>
            <person name="Anantharaman K."/>
            <person name="Thomas B.C."/>
            <person name="Malmstrom R."/>
            <person name="Stieglmeier M."/>
            <person name="Klingl A."/>
            <person name="Woyke T."/>
            <person name="Ryan C.M."/>
            <person name="Banfield J.F."/>
        </authorList>
    </citation>
    <scope>NUCLEOTIDE SEQUENCE [LARGE SCALE GENOMIC DNA]</scope>
</reference>
<gene>
    <name evidence="3" type="ORF">COU47_04375</name>
</gene>
<sequence>MFGKIIPNILKDVNIPDLPPLQLFFSWSITVTKNVFGGAMRYGEKPFRTLQILEENKFFTITISNPPVNALSKEVRHELRRALECASGKSWVEAIFIRGEHNFFSAGADIHALKEISEKKEAGAGRSFSRCGQELVRYIQKYKKIYGKPIIAHINGYALGGGLELALACNTIFAEERSILGFPEVTLGLIPAWGGTIHLFSRCKNPPDAQKMITEGTLIPAKEALRMGIIDSINVFGNDSMLPMPDLHTPAPLANFFLKKIYFGKKFNESIAYDFAFDRESMAFDFLASQNDAREGINAFLEKREPQFKHLEMDIKK</sequence>
<dbReference type="InterPro" id="IPR001753">
    <property type="entry name" value="Enoyl-CoA_hydra/iso"/>
</dbReference>
<organism evidence="3 4">
    <name type="scientific">Candidatus Niyogibacteria bacterium CG10_big_fil_rev_8_21_14_0_10_46_36</name>
    <dbReference type="NCBI Taxonomy" id="1974726"/>
    <lineage>
        <taxon>Bacteria</taxon>
        <taxon>Candidatus Niyogiibacteriota</taxon>
    </lineage>
</organism>
<dbReference type="Gene3D" id="3.90.226.10">
    <property type="entry name" value="2-enoyl-CoA Hydratase, Chain A, domain 1"/>
    <property type="match status" value="1"/>
</dbReference>
<dbReference type="Proteomes" id="UP000231503">
    <property type="component" value="Unassembled WGS sequence"/>
</dbReference>
<evidence type="ECO:0008006" key="5">
    <source>
        <dbReference type="Google" id="ProtNLM"/>
    </source>
</evidence>
<evidence type="ECO:0000256" key="1">
    <source>
        <dbReference type="ARBA" id="ARBA00005254"/>
    </source>
</evidence>
<comment type="similarity">
    <text evidence="1">Belongs to the enoyl-CoA hydratase/isomerase family.</text>
</comment>